<feature type="compositionally biased region" description="Basic and acidic residues" evidence="1">
    <location>
        <begin position="1442"/>
        <end position="1454"/>
    </location>
</feature>
<dbReference type="Gene3D" id="3.40.50.300">
    <property type="entry name" value="P-loop containing nucleotide triphosphate hydrolases"/>
    <property type="match status" value="3"/>
</dbReference>
<proteinExistence type="predicted"/>
<dbReference type="InterPro" id="IPR041679">
    <property type="entry name" value="DNA2/NAM7-like_C"/>
</dbReference>
<dbReference type="InterPro" id="IPR021754">
    <property type="entry name" value="DUF3320"/>
</dbReference>
<name>A0A2H3P0V0_9BACT</name>
<dbReference type="OrthoDB" id="9757917at2"/>
<reference evidence="6 7" key="1">
    <citation type="submission" date="2017-10" db="EMBL/GenBank/DDBJ databases">
        <title>Draft genome of Longimonas halophila.</title>
        <authorList>
            <person name="Goh K.M."/>
            <person name="Shamsir M.S."/>
            <person name="Lim S.W."/>
        </authorList>
    </citation>
    <scope>NUCLEOTIDE SEQUENCE [LARGE SCALE GENOMIC DNA]</scope>
    <source>
        <strain evidence="6 7">KCTC 42399</strain>
    </source>
</reference>
<dbReference type="InterPro" id="IPR047187">
    <property type="entry name" value="SF1_C_Upf1"/>
</dbReference>
<evidence type="ECO:0000313" key="7">
    <source>
        <dbReference type="Proteomes" id="UP000221024"/>
    </source>
</evidence>
<dbReference type="Pfam" id="PF13086">
    <property type="entry name" value="AAA_11"/>
    <property type="match status" value="1"/>
</dbReference>
<dbReference type="Pfam" id="PF13087">
    <property type="entry name" value="AAA_12"/>
    <property type="match status" value="1"/>
</dbReference>
<dbReference type="Pfam" id="PF18741">
    <property type="entry name" value="MTES_1575"/>
    <property type="match status" value="1"/>
</dbReference>
<dbReference type="InterPro" id="IPR045055">
    <property type="entry name" value="DNA2/NAM7-like"/>
</dbReference>
<feature type="region of interest" description="Disordered" evidence="1">
    <location>
        <begin position="130"/>
        <end position="149"/>
    </location>
</feature>
<gene>
    <name evidence="6" type="ORF">CRI93_07680</name>
</gene>
<feature type="domain" description="DNA2/NAM7 helicase helicase" evidence="3">
    <location>
        <begin position="1037"/>
        <end position="1077"/>
    </location>
</feature>
<dbReference type="InterPro" id="IPR027417">
    <property type="entry name" value="P-loop_NTPase"/>
</dbReference>
<evidence type="ECO:0000259" key="4">
    <source>
        <dbReference type="Pfam" id="PF13087"/>
    </source>
</evidence>
<evidence type="ECO:0000259" key="2">
    <source>
        <dbReference type="Pfam" id="PF11784"/>
    </source>
</evidence>
<dbReference type="PANTHER" id="PTHR10887">
    <property type="entry name" value="DNA2/NAM7 HELICASE FAMILY"/>
    <property type="match status" value="1"/>
</dbReference>
<dbReference type="SUPFAM" id="SSF52540">
    <property type="entry name" value="P-loop containing nucleoside triphosphate hydrolases"/>
    <property type="match status" value="1"/>
</dbReference>
<evidence type="ECO:0000313" key="6">
    <source>
        <dbReference type="EMBL" id="PEN07012.1"/>
    </source>
</evidence>
<dbReference type="FunFam" id="3.40.960.10:FF:000002">
    <property type="entry name" value="DNA helicase related protein"/>
    <property type="match status" value="1"/>
</dbReference>
<dbReference type="SUPFAM" id="SSF52980">
    <property type="entry name" value="Restriction endonuclease-like"/>
    <property type="match status" value="1"/>
</dbReference>
<dbReference type="Pfam" id="PF11784">
    <property type="entry name" value="DUF3320"/>
    <property type="match status" value="1"/>
</dbReference>
<evidence type="ECO:0000259" key="3">
    <source>
        <dbReference type="Pfam" id="PF13086"/>
    </source>
</evidence>
<dbReference type="InterPro" id="IPR041677">
    <property type="entry name" value="DNA2/NAM7_AAA_11"/>
</dbReference>
<evidence type="ECO:0000256" key="1">
    <source>
        <dbReference type="SAM" id="MobiDB-lite"/>
    </source>
</evidence>
<feature type="region of interest" description="Disordered" evidence="1">
    <location>
        <begin position="1442"/>
        <end position="1485"/>
    </location>
</feature>
<dbReference type="PANTHER" id="PTHR10887:SF530">
    <property type="entry name" value="SUPERFAMILY I DNA HELICASES"/>
    <property type="match status" value="1"/>
</dbReference>
<feature type="region of interest" description="Disordered" evidence="1">
    <location>
        <begin position="157"/>
        <end position="180"/>
    </location>
</feature>
<feature type="domain" description="DUF3320" evidence="2">
    <location>
        <begin position="1530"/>
        <end position="1567"/>
    </location>
</feature>
<comment type="caution">
    <text evidence="6">The sequence shown here is derived from an EMBL/GenBank/DDBJ whole genome shotgun (WGS) entry which is preliminary data.</text>
</comment>
<dbReference type="EMBL" id="PDEP01000006">
    <property type="protein sequence ID" value="PEN07012.1"/>
    <property type="molecule type" value="Genomic_DNA"/>
</dbReference>
<dbReference type="Proteomes" id="UP000221024">
    <property type="component" value="Unassembled WGS sequence"/>
</dbReference>
<evidence type="ECO:0008006" key="8">
    <source>
        <dbReference type="Google" id="ProtNLM"/>
    </source>
</evidence>
<sequence>MGWPIGCADGWGESVLHGLRRWTRCVALVRANQHVGTTRFALQPCTRLELNHIRRVRAGAVLSNRPHSTMASVDAQLDRARKNELLDLTLRNPLISYRTLKSRGVEVIDERATQVHRLLVDEERRLSFNSVSDEQRQKLNGESEGEPEADQYELVFGQPNESTGPEEPAPDTEANSPAERHTDTVLQTPYTSPQLQQRLLNTYYHAQQSLQEEGINTLYLALGMLRWYRSPDTDTERSAPLLLVPVSLDRTDVQGRFRLTYTGGTVGGNLSLRAFLEGEFGLDWPLPDTDDAHSVPLDVAAYTEALRSVIEGRSRWSIAPNAMALGFFSFTRFLMFEDLDAANWPEDQKPGDHPVLRKVLDEGFSVPEGRIPDDAHLDDHLAPEDTHHVVDADSSQTRAVLDVKQGCNLVLQGPPGTGKSQTITNIIAEAIGQGQRVLFVSEKAAALDVVKRNLDQVGLGDACLELHSHKTRKKSVLNELQRTLKLGRPTVNDAAQHTDVFLQARQRLNDYTDAVNTPVGQSSVRPYVAYGKLAHLRDALSEAEPPTLRLPTAQSWTKDDFDTRRFLVEQVASHLDGMGVPVRHPFWGCEKEGYLPEEQDAVEQAARTAREALHALETTTQALAEQLCLNAPPTPQATDRLEHAATWAANAPDLSGVDVKADVWCANTDALHELVEAGQRYAELHATYDDTLIPEAWTQDVFAMRQALAKHSSKWYRWFIGDWRRAKSELAALCQGPLPDDSEDRVALLDAILEAQRLESTLTDYDAIAADVFGPAWRGPSSDWERLHAITEALTALHDAIAADDLPADVLDALPLPDTAAPADHLDTLHTRRTRYHEAADAFATSVALNADVRFEQGPLHDQPYDVQAELLDRCEAAVPRIQQMITYNDLANDLAAKDLEPVEQVARTWDEAPAHLVDLFDRAYYAALVRRAIEERPALKTFSGEQHEQVAEKFRELDRASLQHNRHELALKHYEQMPPPSGAGQMGVLMHEFGKKSRHMPIRLLMQRAGNAIQALKPVFMMSPMSVPKYLPPASASFDLVVFDEASQVRPVDAFGAILRGDQTVVVGDSKQLPPTDFFDAAIDTSGDDFAQQAGDQESVLDLFRAKGAPEQMLRFHYRSRHESLIAVSNKAFYDNNLNVFPSPSAEQGEIGLVYNHLPDTVYDRGGSRQNKKEAQAVAERVMEHARTRPDMSLGVATFSSAQQDAIRDRLEHLRRDDPSCESFFTGHPTEPFFVKNLESVQGDQRDVMYISVGYGRDANGKVTMNFGPLNREGGERRLNVLTTRAKYRCEVFTNLKADDIDLHRTNARGVQVLKEYLKFAETGELDVPTVTGGGPDSPFESAVAQRLRSAGYRVEHQIGVAGFFIDLAVVDPEREGRYVLGIECDGATYHSAKMARVRDRTRQAVLENLGWRIHRIWSTDWFRNPDDEMKATIAAIERAQVEAKAERDRKAPAQDAPAAPATETNPKDDATAQDDGPAAPQHDEPVIARESASTLEAADPVEAVPYETATLSLPDTSDLASIDRSTRATWVSTVVEREGPVHPHTVMRRIVDASGASRMGTRIKDALREAIVHAEDIRRITRTDDVLMPPGQEDVPVRDRSALDRRDRDIAYVPMPEIQEAARRIVRASFGVDREELVQQVGRTLGFGRVGSKIRKHVDDAIASMLENETLVRENDHLVVPE</sequence>
<protein>
    <recommendedName>
        <fullName evidence="8">DUF3320 domain-containing protein</fullName>
    </recommendedName>
</protein>
<dbReference type="InterPro" id="IPR011335">
    <property type="entry name" value="Restrct_endonuc-II-like"/>
</dbReference>
<accession>A0A2H3P0V0</accession>
<dbReference type="Gene3D" id="3.40.960.10">
    <property type="entry name" value="VSR Endonuclease"/>
    <property type="match status" value="1"/>
</dbReference>
<dbReference type="Pfam" id="PF13195">
    <property type="entry name" value="DUF4011"/>
    <property type="match status" value="1"/>
</dbReference>
<dbReference type="GO" id="GO:0004386">
    <property type="term" value="F:helicase activity"/>
    <property type="evidence" value="ECO:0007669"/>
    <property type="project" value="InterPro"/>
</dbReference>
<feature type="domain" description="DNA2/NAM7 helicase-like C-terminal" evidence="4">
    <location>
        <begin position="1100"/>
        <end position="1296"/>
    </location>
</feature>
<dbReference type="InterPro" id="IPR025103">
    <property type="entry name" value="DUF4011"/>
</dbReference>
<organism evidence="6 7">
    <name type="scientific">Longimonas halophila</name>
    <dbReference type="NCBI Taxonomy" id="1469170"/>
    <lineage>
        <taxon>Bacteria</taxon>
        <taxon>Pseudomonadati</taxon>
        <taxon>Rhodothermota</taxon>
        <taxon>Rhodothermia</taxon>
        <taxon>Rhodothermales</taxon>
        <taxon>Salisaetaceae</taxon>
        <taxon>Longimonas</taxon>
    </lineage>
</organism>
<dbReference type="InterPro" id="IPR049468">
    <property type="entry name" value="Restrct_endonuc-II-like_dom"/>
</dbReference>
<dbReference type="CDD" id="cd18808">
    <property type="entry name" value="SF1_C_Upf1"/>
    <property type="match status" value="1"/>
</dbReference>
<keyword evidence="7" id="KW-1185">Reference proteome</keyword>
<feature type="domain" description="Restriction endonuclease type II-like" evidence="5">
    <location>
        <begin position="1341"/>
        <end position="1438"/>
    </location>
</feature>
<evidence type="ECO:0000259" key="5">
    <source>
        <dbReference type="Pfam" id="PF18741"/>
    </source>
</evidence>
<dbReference type="FunFam" id="3.40.50.300:FF:002063">
    <property type="entry name" value="DNA helicase related protein"/>
    <property type="match status" value="1"/>
</dbReference>